<keyword evidence="1" id="KW-0175">Coiled coil</keyword>
<dbReference type="OMA" id="MEIRIST"/>
<sequence length="247" mass="29096">MDEDIKNIFKLLNKIVTDTSSITTKIITIDAKLDMMDDRLDEMEIRISTLEDHEEESKEKMADMEKKLLKAWDCVKDLENRSRRNNVCIMGLPEGIEDGKPIEFLTKNLPILLDLPSEEIIEIELAHRTFASRPKVTQRPCPIIVRFLKFQMRELILKRARKKEEVIWENSKLAFFQDLSKEKQNKWKAFIEGKKQLRELGVKYTMVYSVILRVIHKGQQHSFHTSEAVITFIQKNLQQQEDSKNYS</sequence>
<name>H3BD89_LATCH</name>
<evidence type="ECO:0000256" key="1">
    <source>
        <dbReference type="SAM" id="Coils"/>
    </source>
</evidence>
<evidence type="ECO:0000313" key="2">
    <source>
        <dbReference type="Ensembl" id="ENSLACP00000019860.1"/>
    </source>
</evidence>
<dbReference type="AlphaFoldDB" id="H3BD89"/>
<feature type="coiled-coil region" evidence="1">
    <location>
        <begin position="33"/>
        <end position="70"/>
    </location>
</feature>
<dbReference type="Gene3D" id="3.30.70.1820">
    <property type="entry name" value="L1 transposable element, RRM domain"/>
    <property type="match status" value="1"/>
</dbReference>
<protein>
    <recommendedName>
        <fullName evidence="4">L1 transposable element RRM domain-containing protein</fullName>
    </recommendedName>
</protein>
<reference evidence="3" key="1">
    <citation type="submission" date="2011-08" db="EMBL/GenBank/DDBJ databases">
        <title>The draft genome of Latimeria chalumnae.</title>
        <authorList>
            <person name="Di Palma F."/>
            <person name="Alfoldi J."/>
            <person name="Johnson J."/>
            <person name="Berlin A."/>
            <person name="Gnerre S."/>
            <person name="Jaffe D."/>
            <person name="MacCallum I."/>
            <person name="Young S."/>
            <person name="Walker B.J."/>
            <person name="Lander E."/>
            <person name="Lindblad-Toh K."/>
        </authorList>
    </citation>
    <scope>NUCLEOTIDE SEQUENCE [LARGE SCALE GENOMIC DNA]</scope>
    <source>
        <strain evidence="3">Wild caught</strain>
    </source>
</reference>
<organism evidence="2 3">
    <name type="scientific">Latimeria chalumnae</name>
    <name type="common">Coelacanth</name>
    <dbReference type="NCBI Taxonomy" id="7897"/>
    <lineage>
        <taxon>Eukaryota</taxon>
        <taxon>Metazoa</taxon>
        <taxon>Chordata</taxon>
        <taxon>Craniata</taxon>
        <taxon>Vertebrata</taxon>
        <taxon>Euteleostomi</taxon>
        <taxon>Coelacanthiformes</taxon>
        <taxon>Coelacanthidae</taxon>
        <taxon>Latimeria</taxon>
    </lineage>
</organism>
<reference evidence="2" key="3">
    <citation type="submission" date="2025-09" db="UniProtKB">
        <authorList>
            <consortium name="Ensembl"/>
        </authorList>
    </citation>
    <scope>IDENTIFICATION</scope>
</reference>
<evidence type="ECO:0000313" key="3">
    <source>
        <dbReference type="Proteomes" id="UP000008672"/>
    </source>
</evidence>
<dbReference type="InParanoid" id="H3BD89"/>
<dbReference type="Proteomes" id="UP000008672">
    <property type="component" value="Unassembled WGS sequence"/>
</dbReference>
<dbReference type="InterPro" id="IPR004244">
    <property type="entry name" value="Transposase_22"/>
</dbReference>
<reference evidence="2" key="2">
    <citation type="submission" date="2025-08" db="UniProtKB">
        <authorList>
            <consortium name="Ensembl"/>
        </authorList>
    </citation>
    <scope>IDENTIFICATION</scope>
</reference>
<dbReference type="Ensembl" id="ENSLACT00000019998.1">
    <property type="protein sequence ID" value="ENSLACP00000019860.1"/>
    <property type="gene ID" value="ENSLACG00000017460.1"/>
</dbReference>
<dbReference type="HOGENOM" id="CLU_062834_2_1_1"/>
<proteinExistence type="predicted"/>
<keyword evidence="3" id="KW-1185">Reference proteome</keyword>
<evidence type="ECO:0008006" key="4">
    <source>
        <dbReference type="Google" id="ProtNLM"/>
    </source>
</evidence>
<dbReference type="GeneTree" id="ENSGT00740000115741"/>
<dbReference type="EMBL" id="AFYH01047755">
    <property type="status" value="NOT_ANNOTATED_CDS"/>
    <property type="molecule type" value="Genomic_DNA"/>
</dbReference>
<accession>H3BD89</accession>
<dbReference type="PANTHER" id="PTHR11505">
    <property type="entry name" value="L1 TRANSPOSABLE ELEMENT-RELATED"/>
    <property type="match status" value="1"/>
</dbReference>